<reference evidence="14" key="1">
    <citation type="submission" date="2012-12" db="EMBL/GenBank/DDBJ databases">
        <authorList>
            <person name="Hellsten U."/>
            <person name="Grimwood J."/>
            <person name="Chapman J.A."/>
            <person name="Shapiro H."/>
            <person name="Aerts A."/>
            <person name="Otillar R.P."/>
            <person name="Terry A.Y."/>
            <person name="Boore J.L."/>
            <person name="Simakov O."/>
            <person name="Marletaz F."/>
            <person name="Cho S.-J."/>
            <person name="Edsinger-Gonzales E."/>
            <person name="Havlak P."/>
            <person name="Kuo D.-H."/>
            <person name="Larsson T."/>
            <person name="Lv J."/>
            <person name="Arendt D."/>
            <person name="Savage R."/>
            <person name="Osoegawa K."/>
            <person name="de Jong P."/>
            <person name="Lindberg D.R."/>
            <person name="Seaver E.C."/>
            <person name="Weisblat D.A."/>
            <person name="Putnam N.H."/>
            <person name="Grigoriev I.V."/>
            <person name="Rokhsar D.S."/>
        </authorList>
    </citation>
    <scope>NUCLEOTIDE SEQUENCE</scope>
</reference>
<dbReference type="SUPFAM" id="SSF52058">
    <property type="entry name" value="L domain-like"/>
    <property type="match status" value="1"/>
</dbReference>
<evidence type="ECO:0000256" key="7">
    <source>
        <dbReference type="ARBA" id="ARBA00023069"/>
    </source>
</evidence>
<evidence type="ECO:0000256" key="3">
    <source>
        <dbReference type="ARBA" id="ARBA00022614"/>
    </source>
</evidence>
<dbReference type="InterPro" id="IPR001611">
    <property type="entry name" value="Leu-rich_rpt"/>
</dbReference>
<dbReference type="GeneID" id="20197857"/>
<dbReference type="GO" id="GO:0005929">
    <property type="term" value="C:cilium"/>
    <property type="evidence" value="ECO:0000318"/>
    <property type="project" value="GO_Central"/>
</dbReference>
<dbReference type="STRING" id="6412.T1EMQ7"/>
<sequence>MQSVNVITEELIYKAIQNGLDADQRSSISFYNDSDVTTLSLNYHNLSFNRIRKIEGLDTLFNLQELSLFNNKIEKLENLENLVNLEFLSVGNNCLTVLDEIVSLQTLPNLKSLNMAENPICDCGGYRRTVVNHLRRLKFLDYSVVNENERNVPLSIIDGERNENTERNKKVKPVGILKKIKNNESNELCKIPFQLKISFNIYEKSRLEYEKQAEKNAEIKEFEAYLIEVKQKNLQTVISEIDDFTACKTKTWKELKVSSDRDSVETLITLYDDKIAELWERLMYLEDLIKVFEQNIKDILNGWMDKIRQQLVECRKAIHRYNMLMSKEVVAFCEHLMTSQWQEEILSNEKLRTILLRKESLHETFKNSLEVSLQVIDNFEDHANEKIKIFLEYHMQKLHHKEEIERNRQRVIEINHFVDFLRDEIDNYSLNILNNQ</sequence>
<evidence type="ECO:0000313" key="12">
    <source>
        <dbReference type="EMBL" id="ESO11996.1"/>
    </source>
</evidence>
<dbReference type="KEGG" id="hro:HELRODRAFT_158382"/>
<organism evidence="13 14">
    <name type="scientific">Helobdella robusta</name>
    <name type="common">Californian leech</name>
    <dbReference type="NCBI Taxonomy" id="6412"/>
    <lineage>
        <taxon>Eukaryota</taxon>
        <taxon>Metazoa</taxon>
        <taxon>Spiralia</taxon>
        <taxon>Lophotrochozoa</taxon>
        <taxon>Annelida</taxon>
        <taxon>Clitellata</taxon>
        <taxon>Hirudinea</taxon>
        <taxon>Rhynchobdellida</taxon>
        <taxon>Glossiphoniidae</taxon>
        <taxon>Helobdella</taxon>
    </lineage>
</organism>
<evidence type="ECO:0000256" key="4">
    <source>
        <dbReference type="ARBA" id="ARBA00022737"/>
    </source>
</evidence>
<keyword evidence="3" id="KW-0433">Leucine-rich repeat</keyword>
<keyword evidence="6" id="KW-0175">Coiled coil</keyword>
<evidence type="ECO:0000256" key="2">
    <source>
        <dbReference type="ARBA" id="ARBA00022490"/>
    </source>
</evidence>
<comment type="subcellular location">
    <subcellularLocation>
        <location evidence="1">Cytoplasm</location>
        <location evidence="1">Cytoskeleton</location>
        <location evidence="1">Flagellum axoneme</location>
    </subcellularLocation>
</comment>
<dbReference type="OrthoDB" id="27917at2759"/>
<keyword evidence="4" id="KW-0677">Repeat</keyword>
<keyword evidence="14" id="KW-1185">Reference proteome</keyword>
<dbReference type="CTD" id="20197857"/>
<evidence type="ECO:0000256" key="8">
    <source>
        <dbReference type="ARBA" id="ARBA00023212"/>
    </source>
</evidence>
<evidence type="ECO:0000256" key="6">
    <source>
        <dbReference type="ARBA" id="ARBA00023054"/>
    </source>
</evidence>
<protein>
    <recommendedName>
        <fullName evidence="11">Dynein regulatory complex subunit 3</fullName>
    </recommendedName>
</protein>
<keyword evidence="8" id="KW-0206">Cytoskeleton</keyword>
<keyword evidence="2" id="KW-0963">Cytoplasm</keyword>
<dbReference type="EMBL" id="AMQM01000025">
    <property type="status" value="NOT_ANNOTATED_CDS"/>
    <property type="molecule type" value="Genomic_DNA"/>
</dbReference>
<dbReference type="InParanoid" id="T1EMQ7"/>
<keyword evidence="9" id="KW-0966">Cell projection</keyword>
<dbReference type="EnsemblMetazoa" id="HelroT158382">
    <property type="protein sequence ID" value="HelroP158382"/>
    <property type="gene ID" value="HelroG158382"/>
</dbReference>
<dbReference type="Gene3D" id="3.80.10.10">
    <property type="entry name" value="Ribonuclease Inhibitor"/>
    <property type="match status" value="1"/>
</dbReference>
<reference evidence="12 14" key="2">
    <citation type="journal article" date="2013" name="Nature">
        <title>Insights into bilaterian evolution from three spiralian genomes.</title>
        <authorList>
            <person name="Simakov O."/>
            <person name="Marletaz F."/>
            <person name="Cho S.J."/>
            <person name="Edsinger-Gonzales E."/>
            <person name="Havlak P."/>
            <person name="Hellsten U."/>
            <person name="Kuo D.H."/>
            <person name="Larsson T."/>
            <person name="Lv J."/>
            <person name="Arendt D."/>
            <person name="Savage R."/>
            <person name="Osoegawa K."/>
            <person name="de Jong P."/>
            <person name="Grimwood J."/>
            <person name="Chapman J.A."/>
            <person name="Shapiro H."/>
            <person name="Aerts A."/>
            <person name="Otillar R.P."/>
            <person name="Terry A.Y."/>
            <person name="Boore J.L."/>
            <person name="Grigoriev I.V."/>
            <person name="Lindberg D.R."/>
            <person name="Seaver E.C."/>
            <person name="Weisblat D.A."/>
            <person name="Putnam N.H."/>
            <person name="Rokhsar D.S."/>
        </authorList>
    </citation>
    <scope>NUCLEOTIDE SEQUENCE</scope>
</reference>
<dbReference type="RefSeq" id="XP_009008716.1">
    <property type="nucleotide sequence ID" value="XM_009010468.1"/>
</dbReference>
<evidence type="ECO:0000256" key="9">
    <source>
        <dbReference type="ARBA" id="ARBA00023273"/>
    </source>
</evidence>
<dbReference type="PANTHER" id="PTHR45973:SF12">
    <property type="entry name" value="DYNEIN REGULATORY COMPLEX SUBUNIT 3"/>
    <property type="match status" value="1"/>
</dbReference>
<evidence type="ECO:0000313" key="14">
    <source>
        <dbReference type="Proteomes" id="UP000015101"/>
    </source>
</evidence>
<dbReference type="PANTHER" id="PTHR45973">
    <property type="entry name" value="PROTEIN PHOSPHATASE 1 REGULATORY SUBUNIT SDS22-RELATED"/>
    <property type="match status" value="1"/>
</dbReference>
<dbReference type="EMBL" id="KB095811">
    <property type="protein sequence ID" value="ESO11996.1"/>
    <property type="molecule type" value="Genomic_DNA"/>
</dbReference>
<dbReference type="Pfam" id="PF14580">
    <property type="entry name" value="LRR_9"/>
    <property type="match status" value="1"/>
</dbReference>
<evidence type="ECO:0000256" key="1">
    <source>
        <dbReference type="ARBA" id="ARBA00004611"/>
    </source>
</evidence>
<dbReference type="InterPro" id="IPR032675">
    <property type="entry name" value="LRR_dom_sf"/>
</dbReference>
<gene>
    <name evidence="13" type="primary">20197857</name>
    <name evidence="12" type="ORF">HELRODRAFT_158382</name>
</gene>
<evidence type="ECO:0000313" key="13">
    <source>
        <dbReference type="EnsemblMetazoa" id="HelroP158382"/>
    </source>
</evidence>
<proteinExistence type="inferred from homology"/>
<dbReference type="AlphaFoldDB" id="T1EMQ7"/>
<reference evidence="13" key="3">
    <citation type="submission" date="2015-06" db="UniProtKB">
        <authorList>
            <consortium name="EnsemblMetazoa"/>
        </authorList>
    </citation>
    <scope>IDENTIFICATION</scope>
</reference>
<dbReference type="Proteomes" id="UP000015101">
    <property type="component" value="Unassembled WGS sequence"/>
</dbReference>
<dbReference type="eggNOG" id="KOG0531">
    <property type="taxonomic scope" value="Eukaryota"/>
</dbReference>
<dbReference type="HOGENOM" id="CLU_026827_0_0_1"/>
<dbReference type="SMART" id="SM00365">
    <property type="entry name" value="LRR_SD22"/>
    <property type="match status" value="3"/>
</dbReference>
<dbReference type="OMA" id="SFMEMMT"/>
<evidence type="ECO:0000256" key="11">
    <source>
        <dbReference type="ARBA" id="ARBA00040950"/>
    </source>
</evidence>
<dbReference type="InterPro" id="IPR050576">
    <property type="entry name" value="Cilia_flagella_integrity"/>
</dbReference>
<name>T1EMQ7_HELRO</name>
<comment type="similarity">
    <text evidence="10">Belongs to the DRC3 family.</text>
</comment>
<keyword evidence="5" id="KW-0282">Flagellum</keyword>
<evidence type="ECO:0000256" key="5">
    <source>
        <dbReference type="ARBA" id="ARBA00022846"/>
    </source>
</evidence>
<keyword evidence="7" id="KW-0969">Cilium</keyword>
<evidence type="ECO:0000256" key="10">
    <source>
        <dbReference type="ARBA" id="ARBA00038378"/>
    </source>
</evidence>
<accession>T1EMQ7</accession>
<dbReference type="PROSITE" id="PS51450">
    <property type="entry name" value="LRR"/>
    <property type="match status" value="3"/>
</dbReference>